<dbReference type="InterPro" id="IPR000834">
    <property type="entry name" value="Peptidase_M14"/>
</dbReference>
<dbReference type="InterPro" id="IPR006311">
    <property type="entry name" value="TAT_signal"/>
</dbReference>
<organism evidence="6 7">
    <name type="scientific">Baekduia soli</name>
    <dbReference type="NCBI Taxonomy" id="496014"/>
    <lineage>
        <taxon>Bacteria</taxon>
        <taxon>Bacillati</taxon>
        <taxon>Actinomycetota</taxon>
        <taxon>Thermoleophilia</taxon>
        <taxon>Solirubrobacterales</taxon>
        <taxon>Baekduiaceae</taxon>
        <taxon>Baekduia</taxon>
    </lineage>
</organism>
<keyword evidence="7" id="KW-1185">Reference proteome</keyword>
<feature type="signal peptide" evidence="4">
    <location>
        <begin position="1"/>
        <end position="24"/>
    </location>
</feature>
<dbReference type="PROSITE" id="PS51318">
    <property type="entry name" value="TAT"/>
    <property type="match status" value="1"/>
</dbReference>
<dbReference type="PANTHER" id="PTHR11705">
    <property type="entry name" value="PROTEASE FAMILY M14 CARBOXYPEPTIDASE A,B"/>
    <property type="match status" value="1"/>
</dbReference>
<dbReference type="GO" id="GO:0004181">
    <property type="term" value="F:metallocarboxypeptidase activity"/>
    <property type="evidence" value="ECO:0007669"/>
    <property type="project" value="InterPro"/>
</dbReference>
<dbReference type="EMBL" id="CP042430">
    <property type="protein sequence ID" value="QEC49461.1"/>
    <property type="molecule type" value="Genomic_DNA"/>
</dbReference>
<dbReference type="OrthoDB" id="5240362at2"/>
<dbReference type="AlphaFoldDB" id="A0A5B8UA14"/>
<feature type="chain" id="PRO_5038808766" evidence="4">
    <location>
        <begin position="25"/>
        <end position="264"/>
    </location>
</feature>
<evidence type="ECO:0000256" key="2">
    <source>
        <dbReference type="ARBA" id="ARBA00005988"/>
    </source>
</evidence>
<keyword evidence="4" id="KW-0732">Signal</keyword>
<name>A0A5B8UA14_9ACTN</name>
<reference evidence="6 7" key="1">
    <citation type="journal article" date="2018" name="J. Microbiol.">
        <title>Baekduia soli gen. nov., sp. nov., a novel bacterium isolated from the soil of Baekdu Mountain and proposal of a novel family name, Baekduiaceae fam. nov.</title>
        <authorList>
            <person name="An D.S."/>
            <person name="Siddiqi M.Z."/>
            <person name="Kim K.H."/>
            <person name="Yu H.S."/>
            <person name="Im W.T."/>
        </authorList>
    </citation>
    <scope>NUCLEOTIDE SEQUENCE [LARGE SCALE GENOMIC DNA]</scope>
    <source>
        <strain evidence="6 7">BR7-21</strain>
    </source>
</reference>
<dbReference type="GO" id="GO:0005615">
    <property type="term" value="C:extracellular space"/>
    <property type="evidence" value="ECO:0007669"/>
    <property type="project" value="TreeGrafter"/>
</dbReference>
<dbReference type="SUPFAM" id="SSF53187">
    <property type="entry name" value="Zn-dependent exopeptidases"/>
    <property type="match status" value="1"/>
</dbReference>
<evidence type="ECO:0000256" key="1">
    <source>
        <dbReference type="ARBA" id="ARBA00001947"/>
    </source>
</evidence>
<feature type="domain" description="Peptidase M14" evidence="5">
    <location>
        <begin position="17"/>
        <end position="264"/>
    </location>
</feature>
<dbReference type="GO" id="GO:0008270">
    <property type="term" value="F:zinc ion binding"/>
    <property type="evidence" value="ECO:0007669"/>
    <property type="project" value="InterPro"/>
</dbReference>
<dbReference type="Pfam" id="PF00246">
    <property type="entry name" value="Peptidase_M14"/>
    <property type="match status" value="1"/>
</dbReference>
<accession>A0A5B8UA14</accession>
<comment type="similarity">
    <text evidence="2 3">Belongs to the peptidase M14 family.</text>
</comment>
<sequence>MRSRPGRRAARAAEAAAAAGLAVAASLGSAAPAAAPPSRHGETVGHTVRGRPIRLVVVGDRGAARRVLVVGCIHGTERAGIAVTRALRGAAAPAGAALLLVDALNADGCAAGTRGNAHGVDLNRNFPVGWRPLSGIYASGPRPGSEPETSAARRLVLRERPDVTIWLHQHMDRVLLDPGADRALIRTYARVAGMRTRVLAPLPGTATRWEAEVLPGRSAFVVELPAGRLPAAAVARQVRAVLAVAALSGTSQGALSRLRHPHAP</sequence>
<evidence type="ECO:0000256" key="3">
    <source>
        <dbReference type="PROSITE-ProRule" id="PRU01379"/>
    </source>
</evidence>
<proteinExistence type="inferred from homology"/>
<gene>
    <name evidence="6" type="ORF">FSW04_19070</name>
</gene>
<dbReference type="PROSITE" id="PS52035">
    <property type="entry name" value="PEPTIDASE_M14"/>
    <property type="match status" value="1"/>
</dbReference>
<dbReference type="Proteomes" id="UP000321805">
    <property type="component" value="Chromosome"/>
</dbReference>
<evidence type="ECO:0000313" key="6">
    <source>
        <dbReference type="EMBL" id="QEC49461.1"/>
    </source>
</evidence>
<evidence type="ECO:0000256" key="4">
    <source>
        <dbReference type="SAM" id="SignalP"/>
    </source>
</evidence>
<dbReference type="Gene3D" id="3.40.630.10">
    <property type="entry name" value="Zn peptidases"/>
    <property type="match status" value="1"/>
</dbReference>
<dbReference type="SMART" id="SM00631">
    <property type="entry name" value="Zn_pept"/>
    <property type="match status" value="1"/>
</dbReference>
<dbReference type="PRINTS" id="PR00765">
    <property type="entry name" value="CRBOXYPTASEA"/>
</dbReference>
<evidence type="ECO:0000313" key="7">
    <source>
        <dbReference type="Proteomes" id="UP000321805"/>
    </source>
</evidence>
<comment type="cofactor">
    <cofactor evidence="1">
        <name>Zn(2+)</name>
        <dbReference type="ChEBI" id="CHEBI:29105"/>
    </cofactor>
</comment>
<protein>
    <submittedName>
        <fullName evidence="6">Murein peptide amidase A</fullName>
    </submittedName>
</protein>
<evidence type="ECO:0000259" key="5">
    <source>
        <dbReference type="PROSITE" id="PS52035"/>
    </source>
</evidence>
<dbReference type="KEGG" id="bsol:FSW04_19070"/>
<dbReference type="GO" id="GO:0006508">
    <property type="term" value="P:proteolysis"/>
    <property type="evidence" value="ECO:0007669"/>
    <property type="project" value="InterPro"/>
</dbReference>
<comment type="caution">
    <text evidence="3">Lacks conserved residue(s) required for the propagation of feature annotation.</text>
</comment>
<dbReference type="PANTHER" id="PTHR11705:SF119">
    <property type="entry name" value="OS02G0119300 PROTEIN"/>
    <property type="match status" value="1"/>
</dbReference>